<evidence type="ECO:0000313" key="2">
    <source>
        <dbReference type="Proteomes" id="UP000470926"/>
    </source>
</evidence>
<dbReference type="EMBL" id="WDFR01000002">
    <property type="protein sequence ID" value="KAB6029986.1"/>
    <property type="molecule type" value="Genomic_DNA"/>
</dbReference>
<proteinExistence type="predicted"/>
<name>A0A6I0VDB9_BIFAD</name>
<evidence type="ECO:0000313" key="1">
    <source>
        <dbReference type="EMBL" id="KAB6029986.1"/>
    </source>
</evidence>
<reference evidence="1 2" key="1">
    <citation type="journal article" date="2019" name="Nat. Med.">
        <title>A library of human gut bacterial isolates paired with longitudinal multiomics data enables mechanistic microbiome research.</title>
        <authorList>
            <person name="Poyet M."/>
            <person name="Groussin M."/>
            <person name="Gibbons S.M."/>
            <person name="Avila-Pacheco J."/>
            <person name="Jiang X."/>
            <person name="Kearney S.M."/>
            <person name="Perrotta A.R."/>
            <person name="Berdy B."/>
            <person name="Zhao S."/>
            <person name="Lieberman T.D."/>
            <person name="Swanson P.K."/>
            <person name="Smith M."/>
            <person name="Roesemann S."/>
            <person name="Alexander J.E."/>
            <person name="Rich S.A."/>
            <person name="Livny J."/>
            <person name="Vlamakis H."/>
            <person name="Clish C."/>
            <person name="Bullock K."/>
            <person name="Deik A."/>
            <person name="Scott J."/>
            <person name="Pierce K.A."/>
            <person name="Xavier R.J."/>
            <person name="Alm E.J."/>
        </authorList>
    </citation>
    <scope>NUCLEOTIDE SEQUENCE [LARGE SCALE GENOMIC DNA]</scope>
    <source>
        <strain evidence="1 2">BIOML-A26</strain>
    </source>
</reference>
<sequence length="229" mass="25813">MENIDLYDLAFAFSQRPEVSDARVATDMCPDDTVLVEFTNGQVAVLNMQDEYPAVALGMLYANADGIREHDPLESVHHDFEGEDDYGDGVGDLIAQCTGGVTTMDTVEFFRDRKWPSTDSRILEIPVAGLGNVAVQDWSMLDDVRFAGYLLPEPLRNRYFGLLEQDDDPPEAAWDAFMDDLWEAVDAMGPEEQADWFGEIHDPATIRARYWVHDGIEYLDAAHTMPRDE</sequence>
<dbReference type="AlphaFoldDB" id="A0A6I0VDB9"/>
<comment type="caution">
    <text evidence="1">The sequence shown here is derived from an EMBL/GenBank/DDBJ whole genome shotgun (WGS) entry which is preliminary data.</text>
</comment>
<dbReference type="Proteomes" id="UP000470926">
    <property type="component" value="Unassembled WGS sequence"/>
</dbReference>
<protein>
    <submittedName>
        <fullName evidence="1">Uncharacterized protein</fullName>
    </submittedName>
</protein>
<accession>A0A6I0VDB9</accession>
<organism evidence="1 2">
    <name type="scientific">Bifidobacterium adolescentis</name>
    <dbReference type="NCBI Taxonomy" id="1680"/>
    <lineage>
        <taxon>Bacteria</taxon>
        <taxon>Bacillati</taxon>
        <taxon>Actinomycetota</taxon>
        <taxon>Actinomycetes</taxon>
        <taxon>Bifidobacteriales</taxon>
        <taxon>Bifidobacteriaceae</taxon>
        <taxon>Bifidobacterium</taxon>
    </lineage>
</organism>
<gene>
    <name evidence="1" type="ORF">GA542_03660</name>
</gene>